<feature type="compositionally biased region" description="Basic and acidic residues" evidence="1">
    <location>
        <begin position="179"/>
        <end position="189"/>
    </location>
</feature>
<reference evidence="2 3" key="1">
    <citation type="submission" date="2016-10" db="EMBL/GenBank/DDBJ databases">
        <authorList>
            <person name="de Groot N.N."/>
        </authorList>
    </citation>
    <scope>NUCLEOTIDE SEQUENCE [LARGE SCALE GENOMIC DNA]</scope>
    <source>
        <strain evidence="2 3">DSM 17925</strain>
    </source>
</reference>
<feature type="region of interest" description="Disordered" evidence="1">
    <location>
        <begin position="155"/>
        <end position="189"/>
    </location>
</feature>
<dbReference type="EMBL" id="FOIZ01000001">
    <property type="protein sequence ID" value="SEW06437.1"/>
    <property type="molecule type" value="Genomic_DNA"/>
</dbReference>
<evidence type="ECO:0000256" key="1">
    <source>
        <dbReference type="SAM" id="MobiDB-lite"/>
    </source>
</evidence>
<evidence type="ECO:0000313" key="3">
    <source>
        <dbReference type="Proteomes" id="UP000199167"/>
    </source>
</evidence>
<proteinExistence type="predicted"/>
<name>A0A1I0NZ50_9RHOB</name>
<accession>A0A1I0NZ50</accession>
<dbReference type="AlphaFoldDB" id="A0A1I0NZ50"/>
<evidence type="ECO:0000313" key="2">
    <source>
        <dbReference type="EMBL" id="SEW06437.1"/>
    </source>
</evidence>
<sequence length="189" mass="20541">MERSLAEQTRSHLRLADLANRKPTTFDLVPDTKQRARIAEELGILGIKKLRFTGEIAPTGKQDWTLTAHLGATVSQSCVVTLDPVTTRIDEDVTRNYTADYVEMSGTEIEMPEDDTIEPLPETIDLAVVMSEALALALPAFPRAEGASVGQVVHTEPGKEPMTDDDAKPFAGLGALRDALQKKDPEDGS</sequence>
<dbReference type="InterPro" id="IPR003772">
    <property type="entry name" value="YceD"/>
</dbReference>
<feature type="compositionally biased region" description="Basic and acidic residues" evidence="1">
    <location>
        <begin position="156"/>
        <end position="168"/>
    </location>
</feature>
<dbReference type="STRING" id="364200.SAMN04488515_0880"/>
<protein>
    <submittedName>
        <fullName evidence="2">Uncharacterized metal-binding protein YceD, DUF177 family</fullName>
    </submittedName>
</protein>
<organism evidence="2 3">
    <name type="scientific">Cognatiyoonia koreensis</name>
    <dbReference type="NCBI Taxonomy" id="364200"/>
    <lineage>
        <taxon>Bacteria</taxon>
        <taxon>Pseudomonadati</taxon>
        <taxon>Pseudomonadota</taxon>
        <taxon>Alphaproteobacteria</taxon>
        <taxon>Rhodobacterales</taxon>
        <taxon>Paracoccaceae</taxon>
        <taxon>Cognatiyoonia</taxon>
    </lineage>
</organism>
<gene>
    <name evidence="2" type="ORF">SAMN04488515_0880</name>
</gene>
<keyword evidence="3" id="KW-1185">Reference proteome</keyword>
<dbReference type="Pfam" id="PF02620">
    <property type="entry name" value="YceD"/>
    <property type="match status" value="1"/>
</dbReference>
<dbReference type="Proteomes" id="UP000199167">
    <property type="component" value="Unassembled WGS sequence"/>
</dbReference>
<dbReference type="OrthoDB" id="8443793at2"/>